<feature type="compositionally biased region" description="Basic and acidic residues" evidence="1">
    <location>
        <begin position="95"/>
        <end position="106"/>
    </location>
</feature>
<dbReference type="AlphaFoldDB" id="A0AAW1MHA9"/>
<dbReference type="EMBL" id="JASPKY010000049">
    <property type="protein sequence ID" value="KAK9745379.1"/>
    <property type="molecule type" value="Genomic_DNA"/>
</dbReference>
<reference evidence="2 3" key="1">
    <citation type="journal article" date="2024" name="BMC Genomics">
        <title>De novo assembly and annotation of Popillia japonica's genome with initial clues to its potential as an invasive pest.</title>
        <authorList>
            <person name="Cucini C."/>
            <person name="Boschi S."/>
            <person name="Funari R."/>
            <person name="Cardaioli E."/>
            <person name="Iannotti N."/>
            <person name="Marturano G."/>
            <person name="Paoli F."/>
            <person name="Bruttini M."/>
            <person name="Carapelli A."/>
            <person name="Frati F."/>
            <person name="Nardi F."/>
        </authorList>
    </citation>
    <scope>NUCLEOTIDE SEQUENCE [LARGE SCALE GENOMIC DNA]</scope>
    <source>
        <strain evidence="2">DMR45628</strain>
    </source>
</reference>
<sequence length="106" mass="11475">MLKYAVSLGPPENRCPCDSGARGARHSRIKQIAGYTNKMLKYAVSLGPPENRCPCDSGARGARTLRGREEEHAESPCDFPVPLTPGSPSACGKLRRADPPPRRMPC</sequence>
<organism evidence="2 3">
    <name type="scientific">Popillia japonica</name>
    <name type="common">Japanese beetle</name>
    <dbReference type="NCBI Taxonomy" id="7064"/>
    <lineage>
        <taxon>Eukaryota</taxon>
        <taxon>Metazoa</taxon>
        <taxon>Ecdysozoa</taxon>
        <taxon>Arthropoda</taxon>
        <taxon>Hexapoda</taxon>
        <taxon>Insecta</taxon>
        <taxon>Pterygota</taxon>
        <taxon>Neoptera</taxon>
        <taxon>Endopterygota</taxon>
        <taxon>Coleoptera</taxon>
        <taxon>Polyphaga</taxon>
        <taxon>Scarabaeiformia</taxon>
        <taxon>Scarabaeidae</taxon>
        <taxon>Rutelinae</taxon>
        <taxon>Popillia</taxon>
    </lineage>
</organism>
<accession>A0AAW1MHA9</accession>
<proteinExistence type="predicted"/>
<evidence type="ECO:0000313" key="3">
    <source>
        <dbReference type="Proteomes" id="UP001458880"/>
    </source>
</evidence>
<name>A0AAW1MHA9_POPJA</name>
<evidence type="ECO:0000256" key="1">
    <source>
        <dbReference type="SAM" id="MobiDB-lite"/>
    </source>
</evidence>
<feature type="region of interest" description="Disordered" evidence="1">
    <location>
        <begin position="66"/>
        <end position="106"/>
    </location>
</feature>
<dbReference type="Proteomes" id="UP001458880">
    <property type="component" value="Unassembled WGS sequence"/>
</dbReference>
<feature type="compositionally biased region" description="Basic and acidic residues" evidence="1">
    <location>
        <begin position="66"/>
        <end position="75"/>
    </location>
</feature>
<keyword evidence="3" id="KW-1185">Reference proteome</keyword>
<comment type="caution">
    <text evidence="2">The sequence shown here is derived from an EMBL/GenBank/DDBJ whole genome shotgun (WGS) entry which is preliminary data.</text>
</comment>
<gene>
    <name evidence="2" type="ORF">QE152_g6997</name>
</gene>
<protein>
    <submittedName>
        <fullName evidence="2">Uncharacterized protein</fullName>
    </submittedName>
</protein>
<evidence type="ECO:0000313" key="2">
    <source>
        <dbReference type="EMBL" id="KAK9745379.1"/>
    </source>
</evidence>